<dbReference type="Pfam" id="PF02771">
    <property type="entry name" value="Acyl-CoA_dh_N"/>
    <property type="match status" value="1"/>
</dbReference>
<comment type="similarity">
    <text evidence="2">Belongs to the acyl-CoA dehydrogenase family.</text>
</comment>
<gene>
    <name evidence="9" type="ORF">HKX39_09295</name>
</gene>
<evidence type="ECO:0000256" key="4">
    <source>
        <dbReference type="ARBA" id="ARBA00022827"/>
    </source>
</evidence>
<evidence type="ECO:0000313" key="9">
    <source>
        <dbReference type="EMBL" id="NOL52357.1"/>
    </source>
</evidence>
<organism evidence="9 10">
    <name type="scientific">Pelistega suis</name>
    <dbReference type="NCBI Taxonomy" id="1631957"/>
    <lineage>
        <taxon>Bacteria</taxon>
        <taxon>Pseudomonadati</taxon>
        <taxon>Pseudomonadota</taxon>
        <taxon>Betaproteobacteria</taxon>
        <taxon>Burkholderiales</taxon>
        <taxon>Alcaligenaceae</taxon>
        <taxon>Pelistega</taxon>
    </lineage>
</organism>
<dbReference type="Gene3D" id="1.20.140.10">
    <property type="entry name" value="Butyryl-CoA Dehydrogenase, subunit A, domain 3"/>
    <property type="match status" value="1"/>
</dbReference>
<comment type="caution">
    <text evidence="9">The sequence shown here is derived from an EMBL/GenBank/DDBJ whole genome shotgun (WGS) entry which is preliminary data.</text>
</comment>
<dbReference type="GO" id="GO:0050660">
    <property type="term" value="F:flavin adenine dinucleotide binding"/>
    <property type="evidence" value="ECO:0007669"/>
    <property type="project" value="InterPro"/>
</dbReference>
<dbReference type="AlphaFoldDB" id="A0A849PBT0"/>
<dbReference type="InterPro" id="IPR009100">
    <property type="entry name" value="AcylCoA_DH/oxidase_NM_dom_sf"/>
</dbReference>
<evidence type="ECO:0000256" key="1">
    <source>
        <dbReference type="ARBA" id="ARBA00001974"/>
    </source>
</evidence>
<keyword evidence="3" id="KW-0285">Flavoprotein</keyword>
<evidence type="ECO:0000256" key="5">
    <source>
        <dbReference type="ARBA" id="ARBA00023002"/>
    </source>
</evidence>
<dbReference type="SUPFAM" id="SSF47203">
    <property type="entry name" value="Acyl-CoA dehydrogenase C-terminal domain-like"/>
    <property type="match status" value="1"/>
</dbReference>
<dbReference type="Gene3D" id="2.40.110.10">
    <property type="entry name" value="Butyryl-CoA Dehydrogenase, subunit A, domain 2"/>
    <property type="match status" value="1"/>
</dbReference>
<dbReference type="InterPro" id="IPR036250">
    <property type="entry name" value="AcylCo_DH-like_C"/>
</dbReference>
<evidence type="ECO:0000256" key="3">
    <source>
        <dbReference type="ARBA" id="ARBA00022630"/>
    </source>
</evidence>
<dbReference type="RefSeq" id="WP_171681047.1">
    <property type="nucleotide sequence ID" value="NZ_JABGBN010000008.1"/>
</dbReference>
<dbReference type="Pfam" id="PF00441">
    <property type="entry name" value="Acyl-CoA_dh_1"/>
    <property type="match status" value="1"/>
</dbReference>
<dbReference type="PANTHER" id="PTHR43884">
    <property type="entry name" value="ACYL-COA DEHYDROGENASE"/>
    <property type="match status" value="1"/>
</dbReference>
<keyword evidence="10" id="KW-1185">Reference proteome</keyword>
<evidence type="ECO:0000259" key="8">
    <source>
        <dbReference type="Pfam" id="PF02771"/>
    </source>
</evidence>
<keyword evidence="4" id="KW-0274">FAD</keyword>
<dbReference type="InterPro" id="IPR006091">
    <property type="entry name" value="Acyl-CoA_Oxase/DH_mid-dom"/>
</dbReference>
<dbReference type="EMBL" id="JABGBN010000008">
    <property type="protein sequence ID" value="NOL52357.1"/>
    <property type="molecule type" value="Genomic_DNA"/>
</dbReference>
<keyword evidence="5" id="KW-0560">Oxidoreductase</keyword>
<proteinExistence type="inferred from homology"/>
<feature type="domain" description="Acyl-CoA dehydrogenase/oxidase N-terminal" evidence="8">
    <location>
        <begin position="6"/>
        <end position="117"/>
    </location>
</feature>
<dbReference type="InterPro" id="IPR009075">
    <property type="entry name" value="AcylCo_DH/oxidase_C"/>
</dbReference>
<dbReference type="Gene3D" id="1.10.540.10">
    <property type="entry name" value="Acyl-CoA dehydrogenase/oxidase, N-terminal domain"/>
    <property type="match status" value="1"/>
</dbReference>
<dbReference type="InterPro" id="IPR037069">
    <property type="entry name" value="AcylCoA_DH/ox_N_sf"/>
</dbReference>
<name>A0A849PBT0_9BURK</name>
<feature type="domain" description="Acyl-CoA oxidase/dehydrogenase middle" evidence="7">
    <location>
        <begin position="125"/>
        <end position="213"/>
    </location>
</feature>
<accession>A0A849PBT0</accession>
<feature type="domain" description="Acyl-CoA dehydrogenase/oxidase C-terminal" evidence="6">
    <location>
        <begin position="235"/>
        <end position="369"/>
    </location>
</feature>
<dbReference type="Proteomes" id="UP000537862">
    <property type="component" value="Unassembled WGS sequence"/>
</dbReference>
<evidence type="ECO:0000259" key="7">
    <source>
        <dbReference type="Pfam" id="PF02770"/>
    </source>
</evidence>
<sequence>MDFNFTEEQISLQDTLNRFIAKDYSFEDRRKRIASGDTFSEQTWNTLAELGILALPFPEELGGLNGTALDNYLVMKALAPGLLLEPYVSTVILAGTLLQEAGTPEQKSAYIEEIAAGGARYSFAHYEPNGRYQETFVSTTAQKDGNQWILNGHKAAALDVQHADYIIVSARTSGAHTDSEGISLFRLPKDTAGVTIKQYRTHDGHNAADIIFSNTAVAAETLIGQEGQAANAIGHALAITNAALTAEASGLIDALNKATLEYLKVRKQFGVPIGSFQALQHRMAEMLIAAEQANSMALLAATEMSNTDLKHRQTKSSGAKAYVGKLARQVAQEAVQMHGGIGVTDELNVAHFYKRVALINMIFGDVDYHFDRYSNSLLS</sequence>
<evidence type="ECO:0000256" key="2">
    <source>
        <dbReference type="ARBA" id="ARBA00009347"/>
    </source>
</evidence>
<evidence type="ECO:0000313" key="10">
    <source>
        <dbReference type="Proteomes" id="UP000537862"/>
    </source>
</evidence>
<evidence type="ECO:0000259" key="6">
    <source>
        <dbReference type="Pfam" id="PF00441"/>
    </source>
</evidence>
<dbReference type="Pfam" id="PF02770">
    <property type="entry name" value="Acyl-CoA_dh_M"/>
    <property type="match status" value="1"/>
</dbReference>
<dbReference type="GO" id="GO:0003995">
    <property type="term" value="F:acyl-CoA dehydrogenase activity"/>
    <property type="evidence" value="ECO:0007669"/>
    <property type="project" value="TreeGrafter"/>
</dbReference>
<dbReference type="SUPFAM" id="SSF56645">
    <property type="entry name" value="Acyl-CoA dehydrogenase NM domain-like"/>
    <property type="match status" value="1"/>
</dbReference>
<protein>
    <submittedName>
        <fullName evidence="9">Pimeloyl-CoA dehydrogenase small subunit</fullName>
    </submittedName>
</protein>
<dbReference type="InterPro" id="IPR046373">
    <property type="entry name" value="Acyl-CoA_Oxase/DH_mid-dom_sf"/>
</dbReference>
<reference evidence="9 10" key="1">
    <citation type="submission" date="2020-05" db="EMBL/GenBank/DDBJ databases">
        <authorList>
            <person name="Niu N."/>
        </authorList>
    </citation>
    <scope>NUCLEOTIDE SEQUENCE [LARGE SCALE GENOMIC DNA]</scope>
    <source>
        <strain evidence="9 10">3340-03</strain>
    </source>
</reference>
<dbReference type="CDD" id="cd00567">
    <property type="entry name" value="ACAD"/>
    <property type="match status" value="1"/>
</dbReference>
<dbReference type="PANTHER" id="PTHR43884:SF20">
    <property type="entry name" value="ACYL-COA DEHYDROGENASE FADE28"/>
    <property type="match status" value="1"/>
</dbReference>
<dbReference type="InterPro" id="IPR013786">
    <property type="entry name" value="AcylCoA_DH/ox_N"/>
</dbReference>
<comment type="cofactor">
    <cofactor evidence="1">
        <name>FAD</name>
        <dbReference type="ChEBI" id="CHEBI:57692"/>
    </cofactor>
</comment>